<dbReference type="PROSITE" id="PS50935">
    <property type="entry name" value="SSB"/>
    <property type="match status" value="1"/>
</dbReference>
<gene>
    <name evidence="4" type="ORF">QP027_08795</name>
</gene>
<evidence type="ECO:0000256" key="1">
    <source>
        <dbReference type="ARBA" id="ARBA00023125"/>
    </source>
</evidence>
<evidence type="ECO:0000256" key="2">
    <source>
        <dbReference type="PROSITE-ProRule" id="PRU00252"/>
    </source>
</evidence>
<protein>
    <submittedName>
        <fullName evidence="4">Single-stranded DNA-binding protein</fullName>
    </submittedName>
</protein>
<keyword evidence="5" id="KW-1185">Reference proteome</keyword>
<dbReference type="CDD" id="cd04496">
    <property type="entry name" value="SSB_OBF"/>
    <property type="match status" value="1"/>
</dbReference>
<proteinExistence type="predicted"/>
<evidence type="ECO:0000313" key="5">
    <source>
        <dbReference type="Proteomes" id="UP001225598"/>
    </source>
</evidence>
<evidence type="ECO:0000313" key="4">
    <source>
        <dbReference type="EMBL" id="WIM67213.1"/>
    </source>
</evidence>
<dbReference type="Pfam" id="PF00436">
    <property type="entry name" value="SSB"/>
    <property type="match status" value="1"/>
</dbReference>
<dbReference type="SUPFAM" id="SSF50249">
    <property type="entry name" value="Nucleic acid-binding proteins"/>
    <property type="match status" value="1"/>
</dbReference>
<dbReference type="RefSeq" id="WP_284824136.1">
    <property type="nucleotide sequence ID" value="NZ_CP126969.1"/>
</dbReference>
<dbReference type="EMBL" id="CP126969">
    <property type="protein sequence ID" value="WIM67213.1"/>
    <property type="molecule type" value="Genomic_DNA"/>
</dbReference>
<keyword evidence="1 2" id="KW-0238">DNA-binding</keyword>
<dbReference type="GO" id="GO:0003677">
    <property type="term" value="F:DNA binding"/>
    <property type="evidence" value="ECO:0007669"/>
    <property type="project" value="UniProtKB-KW"/>
</dbReference>
<accession>A0ABY8VCJ3</accession>
<sequence>MAQLPITISGNLTHEPELVSFPSGARLCKLRVGSSRRVRAKNDSLEEGFEWTDVDHLFIDVEMWGQLAVNSNVSLVKGHPVVVTGYLVTHTWQVPADSNDSASQNEQKTESHSRIVLRATHVAFDMNRYQLGSRKVSQPTHNEAGVEMPEETDAPVPEGAAAETKEGVPF</sequence>
<organism evidence="4 5">
    <name type="scientific">Corynebacterium breve</name>
    <dbReference type="NCBI Taxonomy" id="3049799"/>
    <lineage>
        <taxon>Bacteria</taxon>
        <taxon>Bacillati</taxon>
        <taxon>Actinomycetota</taxon>
        <taxon>Actinomycetes</taxon>
        <taxon>Mycobacteriales</taxon>
        <taxon>Corynebacteriaceae</taxon>
        <taxon>Corynebacterium</taxon>
    </lineage>
</organism>
<evidence type="ECO:0000256" key="3">
    <source>
        <dbReference type="SAM" id="MobiDB-lite"/>
    </source>
</evidence>
<dbReference type="Gene3D" id="2.40.50.140">
    <property type="entry name" value="Nucleic acid-binding proteins"/>
    <property type="match status" value="1"/>
</dbReference>
<feature type="region of interest" description="Disordered" evidence="3">
    <location>
        <begin position="133"/>
        <end position="170"/>
    </location>
</feature>
<name>A0ABY8VCJ3_9CORY</name>
<dbReference type="InterPro" id="IPR000424">
    <property type="entry name" value="Primosome_PriB/ssb"/>
</dbReference>
<dbReference type="Proteomes" id="UP001225598">
    <property type="component" value="Chromosome"/>
</dbReference>
<dbReference type="InterPro" id="IPR012340">
    <property type="entry name" value="NA-bd_OB-fold"/>
</dbReference>
<reference evidence="4 5" key="1">
    <citation type="submission" date="2023-05" db="EMBL/GenBank/DDBJ databases">
        <title>Corynebacterium suedekumii sp. nov. and Corynebacterium breve sp. nov. isolated from raw cow's milk.</title>
        <authorList>
            <person name="Baer M.K."/>
            <person name="Mehl L."/>
            <person name="Hellmuth R."/>
            <person name="Marke G."/>
            <person name="Lipski A."/>
        </authorList>
    </citation>
    <scope>NUCLEOTIDE SEQUENCE [LARGE SCALE GENOMIC DNA]</scope>
    <source>
        <strain evidence="4 5">R4</strain>
    </source>
</reference>